<feature type="transmembrane region" description="Helical" evidence="1">
    <location>
        <begin position="188"/>
        <end position="210"/>
    </location>
</feature>
<evidence type="ECO:0000313" key="4">
    <source>
        <dbReference type="Proteomes" id="UP000517916"/>
    </source>
</evidence>
<evidence type="ECO:0000313" key="3">
    <source>
        <dbReference type="EMBL" id="MBA8923169.1"/>
    </source>
</evidence>
<name>A0ABR6B995_9PSEU</name>
<evidence type="ECO:0000256" key="1">
    <source>
        <dbReference type="SAM" id="Phobius"/>
    </source>
</evidence>
<dbReference type="RefSeq" id="WP_318295828.1">
    <property type="nucleotide sequence ID" value="NZ_BAAABQ010000046.1"/>
</dbReference>
<evidence type="ECO:0000259" key="2">
    <source>
        <dbReference type="Pfam" id="PF13796"/>
    </source>
</evidence>
<protein>
    <recommendedName>
        <fullName evidence="2">Putative sensor domain-containing protein</fullName>
    </recommendedName>
</protein>
<comment type="caution">
    <text evidence="3">The sequence shown here is derived from an EMBL/GenBank/DDBJ whole genome shotgun (WGS) entry which is preliminary data.</text>
</comment>
<dbReference type="InterPro" id="IPR025828">
    <property type="entry name" value="Put_sensor_dom"/>
</dbReference>
<feature type="domain" description="Putative sensor" evidence="2">
    <location>
        <begin position="24"/>
        <end position="221"/>
    </location>
</feature>
<reference evidence="3 4" key="1">
    <citation type="submission" date="2020-08" db="EMBL/GenBank/DDBJ databases">
        <title>Genomic Encyclopedia of Archaeal and Bacterial Type Strains, Phase II (KMG-II): from individual species to whole genera.</title>
        <authorList>
            <person name="Goeker M."/>
        </authorList>
    </citation>
    <scope>NUCLEOTIDE SEQUENCE [LARGE SCALE GENOMIC DNA]</scope>
    <source>
        <strain evidence="3 4">DSM 43850</strain>
    </source>
</reference>
<dbReference type="EMBL" id="JACJID010000001">
    <property type="protein sequence ID" value="MBA8923169.1"/>
    <property type="molecule type" value="Genomic_DNA"/>
</dbReference>
<sequence length="245" mass="26346">MILRHRRSPLTLPFSAAPWIACGYLLSYLVLDTALFAVVATVVLVCWALSLLSLGVPLLIGAALVVRGCAEVERHRTRLFGQRIDSSYLPSPEHGLLAMIKARWTDPAVLRDCAYLGLLYLPLALLDLAALVLWLACVAGVTLPLWFWLSAPTWYNGHLEHGVKLGYFPSGPEGRGGIGVFVGDLPTALLMATCFLLLSLLGALAVVSVARLHSHLAERLLSPYRDPLAEAKAVLAAPGPLGTLP</sequence>
<organism evidence="3 4">
    <name type="scientific">Kutzneria viridogrisea</name>
    <dbReference type="NCBI Taxonomy" id="47990"/>
    <lineage>
        <taxon>Bacteria</taxon>
        <taxon>Bacillati</taxon>
        <taxon>Actinomycetota</taxon>
        <taxon>Actinomycetes</taxon>
        <taxon>Pseudonocardiales</taxon>
        <taxon>Pseudonocardiaceae</taxon>
        <taxon>Kutzneria</taxon>
    </lineage>
</organism>
<keyword evidence="1" id="KW-1133">Transmembrane helix</keyword>
<dbReference type="Proteomes" id="UP000517916">
    <property type="component" value="Unassembled WGS sequence"/>
</dbReference>
<proteinExistence type="predicted"/>
<feature type="transmembrane region" description="Helical" evidence="1">
    <location>
        <begin position="128"/>
        <end position="149"/>
    </location>
</feature>
<accession>A0ABR6B995</accession>
<gene>
    <name evidence="3" type="ORF">BC739_000366</name>
</gene>
<keyword evidence="4" id="KW-1185">Reference proteome</keyword>
<keyword evidence="1" id="KW-0472">Membrane</keyword>
<keyword evidence="1" id="KW-0812">Transmembrane</keyword>
<dbReference type="Pfam" id="PF13796">
    <property type="entry name" value="Sensor"/>
    <property type="match status" value="1"/>
</dbReference>
<feature type="transmembrane region" description="Helical" evidence="1">
    <location>
        <begin position="37"/>
        <end position="66"/>
    </location>
</feature>
<feature type="transmembrane region" description="Helical" evidence="1">
    <location>
        <begin position="12"/>
        <end position="31"/>
    </location>
</feature>